<dbReference type="Gene3D" id="1.10.10.60">
    <property type="entry name" value="Homeodomain-like"/>
    <property type="match status" value="2"/>
</dbReference>
<dbReference type="EMBL" id="KZ772679">
    <property type="protein sequence ID" value="PTQ47908.1"/>
    <property type="molecule type" value="Genomic_DNA"/>
</dbReference>
<dbReference type="PROSITE" id="PS50090">
    <property type="entry name" value="MYB_LIKE"/>
    <property type="match status" value="2"/>
</dbReference>
<dbReference type="SMR" id="A0A2R6XP89"/>
<sequence>MKPSGARRFDNNEVRRGRPLVVWSQEEDELLREQVRVYGIERWARVAEGLPGKTSRQCRRRWNMFLNVVSKRGGWTDEEDNLLLENHDRFGNRWTEIAKNLPGRTDNAVKNRYSVLCKKQTRDTERPLVGRYGDHGTDVHSGSIGGARTSEPSEETLKLWRNLERRVWLLNLNQQEPTSSLSDMNERLRDSFESDLQTCKDSLQCAQEAHNTCMTVEGSQVGPLYYYPEPLIEGGTQPSEGYLSAVYDVNSHSELLEGSLSGHPRAAAENSFLEQRIATDFSSIHQDRPSAENLEQVLAMYEEPSACDDSSSHNRRPLVESLQQSKRLKVVDASNELMGCQKPSTVSNVPWNLPNEEELPRSYFSQERAMSDLLTWWEERDITAMMSRAAYQGRDILRDFEEFKQTLVAENKENSEGSGIPPKVHYIISDEQWQLVGHTMRDQRRKIIWSCISGSESEAKRQHIMENLEKIGSNIRLLRLDIDSLASQALKVYPKLQPFAKKPTFKSTEQFGYGENEDYQAGHKGGGLLLLQIMPISQVGQDFNRRVRIPSRSMSELNAEREHKGGQTGHDWSSAICVYPDICESELVDQVLEHELEDAKALNPSSQTADISADYSEIEVRDFIYALDISFMDQDSSSHFGSEIAMGNEVDTATRSPLSDTLPAEESSEAESFEEDLLHL</sequence>
<dbReference type="CDD" id="cd00167">
    <property type="entry name" value="SANT"/>
    <property type="match status" value="2"/>
</dbReference>
<dbReference type="Proteomes" id="UP000244005">
    <property type="component" value="Unassembled WGS sequence"/>
</dbReference>
<dbReference type="AlphaFoldDB" id="A0A2R6XP89"/>
<evidence type="ECO:0000259" key="2">
    <source>
        <dbReference type="PROSITE" id="PS50090"/>
    </source>
</evidence>
<feature type="domain" description="Myb-like" evidence="2">
    <location>
        <begin position="23"/>
        <end position="66"/>
    </location>
</feature>
<feature type="domain" description="HTH myb-type" evidence="3">
    <location>
        <begin position="71"/>
        <end position="121"/>
    </location>
</feature>
<dbReference type="InterPro" id="IPR009057">
    <property type="entry name" value="Homeodomain-like_sf"/>
</dbReference>
<dbReference type="GO" id="GO:0000978">
    <property type="term" value="F:RNA polymerase II cis-regulatory region sequence-specific DNA binding"/>
    <property type="evidence" value="ECO:0000318"/>
    <property type="project" value="GO_Central"/>
</dbReference>
<evidence type="ECO:0000259" key="3">
    <source>
        <dbReference type="PROSITE" id="PS51294"/>
    </source>
</evidence>
<dbReference type="InterPro" id="IPR050560">
    <property type="entry name" value="MYB_TF"/>
</dbReference>
<keyword evidence="5" id="KW-1185">Reference proteome</keyword>
<dbReference type="InterPro" id="IPR017930">
    <property type="entry name" value="Myb_dom"/>
</dbReference>
<dbReference type="SUPFAM" id="SSF46689">
    <property type="entry name" value="Homeodomain-like"/>
    <property type="match status" value="1"/>
</dbReference>
<name>A0A2R6XP89_MARPO</name>
<dbReference type="GO" id="GO:0000981">
    <property type="term" value="F:DNA-binding transcription factor activity, RNA polymerase II-specific"/>
    <property type="evidence" value="ECO:0000318"/>
    <property type="project" value="GO_Central"/>
</dbReference>
<dbReference type="SMART" id="SM00717">
    <property type="entry name" value="SANT"/>
    <property type="match status" value="2"/>
</dbReference>
<accession>A0A2R6XP89</accession>
<evidence type="ECO:0000313" key="4">
    <source>
        <dbReference type="EMBL" id="PTQ47908.1"/>
    </source>
</evidence>
<feature type="region of interest" description="Disordered" evidence="1">
    <location>
        <begin position="127"/>
        <end position="151"/>
    </location>
</feature>
<feature type="region of interest" description="Disordered" evidence="1">
    <location>
        <begin position="650"/>
        <end position="680"/>
    </location>
</feature>
<dbReference type="Gramene" id="Mp3g02770.1">
    <property type="protein sequence ID" value="Mp3g02770.1.cds"/>
    <property type="gene ID" value="Mp3g02770"/>
</dbReference>
<reference evidence="5" key="1">
    <citation type="journal article" date="2017" name="Cell">
        <title>Insights into land plant evolution garnered from the Marchantia polymorpha genome.</title>
        <authorList>
            <person name="Bowman J.L."/>
            <person name="Kohchi T."/>
            <person name="Yamato K.T."/>
            <person name="Jenkins J."/>
            <person name="Shu S."/>
            <person name="Ishizaki K."/>
            <person name="Yamaoka S."/>
            <person name="Nishihama R."/>
            <person name="Nakamura Y."/>
            <person name="Berger F."/>
            <person name="Adam C."/>
            <person name="Aki S.S."/>
            <person name="Althoff F."/>
            <person name="Araki T."/>
            <person name="Arteaga-Vazquez M.A."/>
            <person name="Balasubrmanian S."/>
            <person name="Barry K."/>
            <person name="Bauer D."/>
            <person name="Boehm C.R."/>
            <person name="Briginshaw L."/>
            <person name="Caballero-Perez J."/>
            <person name="Catarino B."/>
            <person name="Chen F."/>
            <person name="Chiyoda S."/>
            <person name="Chovatia M."/>
            <person name="Davies K.M."/>
            <person name="Delmans M."/>
            <person name="Demura T."/>
            <person name="Dierschke T."/>
            <person name="Dolan L."/>
            <person name="Dorantes-Acosta A.E."/>
            <person name="Eklund D.M."/>
            <person name="Florent S.N."/>
            <person name="Flores-Sandoval E."/>
            <person name="Fujiyama A."/>
            <person name="Fukuzawa H."/>
            <person name="Galik B."/>
            <person name="Grimanelli D."/>
            <person name="Grimwood J."/>
            <person name="Grossniklaus U."/>
            <person name="Hamada T."/>
            <person name="Haseloff J."/>
            <person name="Hetherington A.J."/>
            <person name="Higo A."/>
            <person name="Hirakawa Y."/>
            <person name="Hundley H.N."/>
            <person name="Ikeda Y."/>
            <person name="Inoue K."/>
            <person name="Inoue S.I."/>
            <person name="Ishida S."/>
            <person name="Jia Q."/>
            <person name="Kakita M."/>
            <person name="Kanazawa T."/>
            <person name="Kawai Y."/>
            <person name="Kawashima T."/>
            <person name="Kennedy M."/>
            <person name="Kinose K."/>
            <person name="Kinoshita T."/>
            <person name="Kohara Y."/>
            <person name="Koide E."/>
            <person name="Komatsu K."/>
            <person name="Kopischke S."/>
            <person name="Kubo M."/>
            <person name="Kyozuka J."/>
            <person name="Lagercrantz U."/>
            <person name="Lin S.S."/>
            <person name="Lindquist E."/>
            <person name="Lipzen A.M."/>
            <person name="Lu C.W."/>
            <person name="De Luna E."/>
            <person name="Martienssen R.A."/>
            <person name="Minamino N."/>
            <person name="Mizutani M."/>
            <person name="Mizutani M."/>
            <person name="Mochizuki N."/>
            <person name="Monte I."/>
            <person name="Mosher R."/>
            <person name="Nagasaki H."/>
            <person name="Nakagami H."/>
            <person name="Naramoto S."/>
            <person name="Nishitani K."/>
            <person name="Ohtani M."/>
            <person name="Okamoto T."/>
            <person name="Okumura M."/>
            <person name="Phillips J."/>
            <person name="Pollak B."/>
            <person name="Reinders A."/>
            <person name="Rovekamp M."/>
            <person name="Sano R."/>
            <person name="Sawa S."/>
            <person name="Schmid M.W."/>
            <person name="Shirakawa M."/>
            <person name="Solano R."/>
            <person name="Spunde A."/>
            <person name="Suetsugu N."/>
            <person name="Sugano S."/>
            <person name="Sugiyama A."/>
            <person name="Sun R."/>
            <person name="Suzuki Y."/>
            <person name="Takenaka M."/>
            <person name="Takezawa D."/>
            <person name="Tomogane H."/>
            <person name="Tsuzuki M."/>
            <person name="Ueda T."/>
            <person name="Umeda M."/>
            <person name="Ward J.M."/>
            <person name="Watanabe Y."/>
            <person name="Yazaki K."/>
            <person name="Yokoyama R."/>
            <person name="Yoshitake Y."/>
            <person name="Yotsui I."/>
            <person name="Zachgo S."/>
            <person name="Schmutz J."/>
        </authorList>
    </citation>
    <scope>NUCLEOTIDE SEQUENCE [LARGE SCALE GENOMIC DNA]</scope>
    <source>
        <strain evidence="5">Tak-1</strain>
    </source>
</reference>
<feature type="compositionally biased region" description="Basic and acidic residues" evidence="1">
    <location>
        <begin position="127"/>
        <end position="138"/>
    </location>
</feature>
<feature type="compositionally biased region" description="Acidic residues" evidence="1">
    <location>
        <begin position="666"/>
        <end position="680"/>
    </location>
</feature>
<feature type="domain" description="HTH myb-type" evidence="3">
    <location>
        <begin position="11"/>
        <end position="70"/>
    </location>
</feature>
<dbReference type="PANTHER" id="PTHR45614:SF76">
    <property type="entry name" value="TRANSCRIPTION FACTOR MYB124"/>
    <property type="match status" value="1"/>
</dbReference>
<dbReference type="GO" id="GO:0005634">
    <property type="term" value="C:nucleus"/>
    <property type="evidence" value="ECO:0000318"/>
    <property type="project" value="GO_Central"/>
</dbReference>
<dbReference type="Pfam" id="PF00249">
    <property type="entry name" value="Myb_DNA-binding"/>
    <property type="match status" value="2"/>
</dbReference>
<proteinExistence type="predicted"/>
<protein>
    <submittedName>
        <fullName evidence="4">Uncharacterized protein</fullName>
    </submittedName>
</protein>
<dbReference type="PROSITE" id="PS51294">
    <property type="entry name" value="HTH_MYB"/>
    <property type="match status" value="2"/>
</dbReference>
<evidence type="ECO:0000313" key="5">
    <source>
        <dbReference type="Proteomes" id="UP000244005"/>
    </source>
</evidence>
<feature type="domain" description="Myb-like" evidence="2">
    <location>
        <begin position="71"/>
        <end position="117"/>
    </location>
</feature>
<organism evidence="4 5">
    <name type="scientific">Marchantia polymorpha</name>
    <name type="common">Common liverwort</name>
    <name type="synonym">Marchantia aquatica</name>
    <dbReference type="NCBI Taxonomy" id="3197"/>
    <lineage>
        <taxon>Eukaryota</taxon>
        <taxon>Viridiplantae</taxon>
        <taxon>Streptophyta</taxon>
        <taxon>Embryophyta</taxon>
        <taxon>Marchantiophyta</taxon>
        <taxon>Marchantiopsida</taxon>
        <taxon>Marchantiidae</taxon>
        <taxon>Marchantiales</taxon>
        <taxon>Marchantiaceae</taxon>
        <taxon>Marchantia</taxon>
    </lineage>
</organism>
<dbReference type="InterPro" id="IPR001005">
    <property type="entry name" value="SANT/Myb"/>
</dbReference>
<gene>
    <name evidence="4" type="ORF">MARPO_0007s0265</name>
</gene>
<evidence type="ECO:0000256" key="1">
    <source>
        <dbReference type="SAM" id="MobiDB-lite"/>
    </source>
</evidence>
<dbReference type="OrthoDB" id="2143914at2759"/>
<dbReference type="PANTHER" id="PTHR45614">
    <property type="entry name" value="MYB PROTEIN-RELATED"/>
    <property type="match status" value="1"/>
</dbReference>
<dbReference type="GO" id="GO:0006355">
    <property type="term" value="P:regulation of DNA-templated transcription"/>
    <property type="evidence" value="ECO:0000318"/>
    <property type="project" value="GO_Central"/>
</dbReference>